<proteinExistence type="predicted"/>
<feature type="compositionally biased region" description="Polar residues" evidence="1">
    <location>
        <begin position="31"/>
        <end position="42"/>
    </location>
</feature>
<dbReference type="Proteomes" id="UP000318538">
    <property type="component" value="Chromosome"/>
</dbReference>
<evidence type="ECO:0000313" key="2">
    <source>
        <dbReference type="EMBL" id="QDT02467.1"/>
    </source>
</evidence>
<dbReference type="OrthoDB" id="292097at2"/>
<gene>
    <name evidence="2" type="ORF">K227x_08440</name>
</gene>
<evidence type="ECO:0000256" key="1">
    <source>
        <dbReference type="SAM" id="MobiDB-lite"/>
    </source>
</evidence>
<keyword evidence="3" id="KW-1185">Reference proteome</keyword>
<evidence type="ECO:0000313" key="3">
    <source>
        <dbReference type="Proteomes" id="UP000318538"/>
    </source>
</evidence>
<sequence length="66" mass="7011">MIAALATCFFVVYLYRSLNPSDPVAPDAAANGTSQDPPSQDLSGRLDALELRLQSLVDQAKEGSQS</sequence>
<dbReference type="AlphaFoldDB" id="A0A517N5P5"/>
<protein>
    <submittedName>
        <fullName evidence="2">Uncharacterized protein</fullName>
    </submittedName>
</protein>
<reference evidence="2 3" key="1">
    <citation type="submission" date="2019-02" db="EMBL/GenBank/DDBJ databases">
        <title>Deep-cultivation of Planctomycetes and their phenomic and genomic characterization uncovers novel biology.</title>
        <authorList>
            <person name="Wiegand S."/>
            <person name="Jogler M."/>
            <person name="Boedeker C."/>
            <person name="Pinto D."/>
            <person name="Vollmers J."/>
            <person name="Rivas-Marin E."/>
            <person name="Kohn T."/>
            <person name="Peeters S.H."/>
            <person name="Heuer A."/>
            <person name="Rast P."/>
            <person name="Oberbeckmann S."/>
            <person name="Bunk B."/>
            <person name="Jeske O."/>
            <person name="Meyerdierks A."/>
            <person name="Storesund J.E."/>
            <person name="Kallscheuer N."/>
            <person name="Luecker S."/>
            <person name="Lage O.M."/>
            <person name="Pohl T."/>
            <person name="Merkel B.J."/>
            <person name="Hornburger P."/>
            <person name="Mueller R.-W."/>
            <person name="Bruemmer F."/>
            <person name="Labrenz M."/>
            <person name="Spormann A.M."/>
            <person name="Op den Camp H."/>
            <person name="Overmann J."/>
            <person name="Amann R."/>
            <person name="Jetten M.S.M."/>
            <person name="Mascher T."/>
            <person name="Medema M.H."/>
            <person name="Devos D.P."/>
            <person name="Kaster A.-K."/>
            <person name="Ovreas L."/>
            <person name="Rohde M."/>
            <person name="Galperin M.Y."/>
            <person name="Jogler C."/>
        </authorList>
    </citation>
    <scope>NUCLEOTIDE SEQUENCE [LARGE SCALE GENOMIC DNA]</scope>
    <source>
        <strain evidence="2 3">K22_7</strain>
    </source>
</reference>
<feature type="region of interest" description="Disordered" evidence="1">
    <location>
        <begin position="24"/>
        <end position="44"/>
    </location>
</feature>
<dbReference type="RefSeq" id="WP_145168160.1">
    <property type="nucleotide sequence ID" value="NZ_CP036525.1"/>
</dbReference>
<accession>A0A517N5P5</accession>
<dbReference type="EMBL" id="CP036525">
    <property type="protein sequence ID" value="QDT02467.1"/>
    <property type="molecule type" value="Genomic_DNA"/>
</dbReference>
<name>A0A517N5P5_9BACT</name>
<organism evidence="2 3">
    <name type="scientific">Rubripirellula lacrimiformis</name>
    <dbReference type="NCBI Taxonomy" id="1930273"/>
    <lineage>
        <taxon>Bacteria</taxon>
        <taxon>Pseudomonadati</taxon>
        <taxon>Planctomycetota</taxon>
        <taxon>Planctomycetia</taxon>
        <taxon>Pirellulales</taxon>
        <taxon>Pirellulaceae</taxon>
        <taxon>Rubripirellula</taxon>
    </lineage>
</organism>
<dbReference type="KEGG" id="rlc:K227x_08440"/>